<dbReference type="EMBL" id="PDLN01000002">
    <property type="protein sequence ID" value="RDW92216.1"/>
    <property type="molecule type" value="Genomic_DNA"/>
</dbReference>
<comment type="similarity">
    <text evidence="2">Belongs to the cytochrome P450 family.</text>
</comment>
<dbReference type="PANTHER" id="PTHR24305">
    <property type="entry name" value="CYTOCHROME P450"/>
    <property type="match status" value="1"/>
</dbReference>
<evidence type="ECO:0000256" key="3">
    <source>
        <dbReference type="ARBA" id="ARBA00022723"/>
    </source>
</evidence>
<dbReference type="GO" id="GO:0016705">
    <property type="term" value="F:oxidoreductase activity, acting on paired donors, with incorporation or reduction of molecular oxygen"/>
    <property type="evidence" value="ECO:0007669"/>
    <property type="project" value="InterPro"/>
</dbReference>
<reference evidence="8 9" key="1">
    <citation type="journal article" date="2018" name="IMA Fungus">
        <title>IMA Genome-F 9: Draft genome sequence of Annulohypoxylon stygium, Aspergillus mulundensis, Berkeleyomyces basicola (syn. Thielaviopsis basicola), Ceratocystis smalleyi, two Cercospora beticola strains, Coleophoma cylindrospora, Fusarium fracticaudum, Phialophora cf. hyalina, and Morchella septimelata.</title>
        <authorList>
            <person name="Wingfield B.D."/>
            <person name="Bills G.F."/>
            <person name="Dong Y."/>
            <person name="Huang W."/>
            <person name="Nel W.J."/>
            <person name="Swalarsk-Parry B.S."/>
            <person name="Vaghefi N."/>
            <person name="Wilken P.M."/>
            <person name="An Z."/>
            <person name="de Beer Z.W."/>
            <person name="De Vos L."/>
            <person name="Chen L."/>
            <person name="Duong T.A."/>
            <person name="Gao Y."/>
            <person name="Hammerbacher A."/>
            <person name="Kikkert J.R."/>
            <person name="Li Y."/>
            <person name="Li H."/>
            <person name="Li K."/>
            <person name="Li Q."/>
            <person name="Liu X."/>
            <person name="Ma X."/>
            <person name="Naidoo K."/>
            <person name="Pethybridge S.J."/>
            <person name="Sun J."/>
            <person name="Steenkamp E.T."/>
            <person name="van der Nest M.A."/>
            <person name="van Wyk S."/>
            <person name="Wingfield M.J."/>
            <person name="Xiong C."/>
            <person name="Yue Q."/>
            <person name="Zhang X."/>
        </authorList>
    </citation>
    <scope>NUCLEOTIDE SEQUENCE [LARGE SCALE GENOMIC DNA]</scope>
    <source>
        <strain evidence="8 9">BP5796</strain>
    </source>
</reference>
<accession>A0A3D8T0Y5</accession>
<evidence type="ECO:0000256" key="7">
    <source>
        <dbReference type="PIRSR" id="PIRSR602401-1"/>
    </source>
</evidence>
<keyword evidence="3 7" id="KW-0479">Metal-binding</keyword>
<dbReference type="OrthoDB" id="3945418at2759"/>
<comment type="cofactor">
    <cofactor evidence="1 7">
        <name>heme</name>
        <dbReference type="ChEBI" id="CHEBI:30413"/>
    </cofactor>
</comment>
<dbReference type="PRINTS" id="PR00463">
    <property type="entry name" value="EP450I"/>
</dbReference>
<keyword evidence="9" id="KW-1185">Reference proteome</keyword>
<dbReference type="SUPFAM" id="SSF48264">
    <property type="entry name" value="Cytochrome P450"/>
    <property type="match status" value="1"/>
</dbReference>
<sequence>MSPEMSSFIKLKRERMDQIENIRNQEAEKSEKTDKTIFHTLLKSDLPESERDTSRLADEAVLLVGAGTLTTSWTLSVAMYHLLADPKILKKLKEELENAIPDPNESTPLPKLESLPYLTGVIKEGLRLGFGDTSRIPRIALDKPMKYQDWEIPVGVPVSMAIPDVHLNEQVFPDAYAFHPERWTEDKTGQLDRYLVSFTKGPRSCLGLNLAWAELYIGLSTIFRVFGSAAVRGRSDIGVMDLFETDLGDVEMYRDALFPITKDGTKGVRVRLSK</sequence>
<dbReference type="Gene3D" id="1.10.630.10">
    <property type="entry name" value="Cytochrome P450"/>
    <property type="match status" value="1"/>
</dbReference>
<dbReference type="GO" id="GO:0005506">
    <property type="term" value="F:iron ion binding"/>
    <property type="evidence" value="ECO:0007669"/>
    <property type="project" value="InterPro"/>
</dbReference>
<protein>
    <submittedName>
        <fullName evidence="8">Uncharacterized protein</fullName>
    </submittedName>
</protein>
<evidence type="ECO:0000256" key="2">
    <source>
        <dbReference type="ARBA" id="ARBA00010617"/>
    </source>
</evidence>
<feature type="binding site" description="axial binding residue" evidence="7">
    <location>
        <position position="205"/>
    </location>
    <ligand>
        <name>heme</name>
        <dbReference type="ChEBI" id="CHEBI:30413"/>
    </ligand>
    <ligandPart>
        <name>Fe</name>
        <dbReference type="ChEBI" id="CHEBI:18248"/>
    </ligandPart>
</feature>
<evidence type="ECO:0000256" key="6">
    <source>
        <dbReference type="ARBA" id="ARBA00023033"/>
    </source>
</evidence>
<dbReference type="CDD" id="cd11062">
    <property type="entry name" value="CYP58-like"/>
    <property type="match status" value="1"/>
</dbReference>
<dbReference type="Proteomes" id="UP000256328">
    <property type="component" value="Unassembled WGS sequence"/>
</dbReference>
<proteinExistence type="inferred from homology"/>
<keyword evidence="4" id="KW-0560">Oxidoreductase</keyword>
<name>A0A3D8T0Y5_9HELO</name>
<gene>
    <name evidence="8" type="ORF">BP5796_01610</name>
</gene>
<dbReference type="InterPro" id="IPR036396">
    <property type="entry name" value="Cyt_P450_sf"/>
</dbReference>
<dbReference type="PRINTS" id="PR00385">
    <property type="entry name" value="P450"/>
</dbReference>
<organism evidence="8 9">
    <name type="scientific">Coleophoma crateriformis</name>
    <dbReference type="NCBI Taxonomy" id="565419"/>
    <lineage>
        <taxon>Eukaryota</taxon>
        <taxon>Fungi</taxon>
        <taxon>Dikarya</taxon>
        <taxon>Ascomycota</taxon>
        <taxon>Pezizomycotina</taxon>
        <taxon>Leotiomycetes</taxon>
        <taxon>Helotiales</taxon>
        <taxon>Dermateaceae</taxon>
        <taxon>Coleophoma</taxon>
    </lineage>
</organism>
<keyword evidence="7" id="KW-0349">Heme</keyword>
<dbReference type="InterPro" id="IPR002401">
    <property type="entry name" value="Cyt_P450_E_grp-I"/>
</dbReference>
<comment type="caution">
    <text evidence="8">The sequence shown here is derived from an EMBL/GenBank/DDBJ whole genome shotgun (WGS) entry which is preliminary data.</text>
</comment>
<evidence type="ECO:0000256" key="4">
    <source>
        <dbReference type="ARBA" id="ARBA00023002"/>
    </source>
</evidence>
<dbReference type="GO" id="GO:0004497">
    <property type="term" value="F:monooxygenase activity"/>
    <property type="evidence" value="ECO:0007669"/>
    <property type="project" value="UniProtKB-KW"/>
</dbReference>
<dbReference type="Pfam" id="PF00067">
    <property type="entry name" value="p450"/>
    <property type="match status" value="1"/>
</dbReference>
<dbReference type="GO" id="GO:0020037">
    <property type="term" value="F:heme binding"/>
    <property type="evidence" value="ECO:0007669"/>
    <property type="project" value="InterPro"/>
</dbReference>
<keyword evidence="5 7" id="KW-0408">Iron</keyword>
<dbReference type="InterPro" id="IPR001128">
    <property type="entry name" value="Cyt_P450"/>
</dbReference>
<evidence type="ECO:0000256" key="5">
    <source>
        <dbReference type="ARBA" id="ARBA00023004"/>
    </source>
</evidence>
<dbReference type="AlphaFoldDB" id="A0A3D8T0Y5"/>
<evidence type="ECO:0000256" key="1">
    <source>
        <dbReference type="ARBA" id="ARBA00001971"/>
    </source>
</evidence>
<dbReference type="InterPro" id="IPR050121">
    <property type="entry name" value="Cytochrome_P450_monoxygenase"/>
</dbReference>
<evidence type="ECO:0000313" key="8">
    <source>
        <dbReference type="EMBL" id="RDW92216.1"/>
    </source>
</evidence>
<evidence type="ECO:0000313" key="9">
    <source>
        <dbReference type="Proteomes" id="UP000256328"/>
    </source>
</evidence>
<dbReference type="PANTHER" id="PTHR24305:SF157">
    <property type="entry name" value="N-ACETYLTRYPTOPHAN 6-HYDROXYLASE IVOC-RELATED"/>
    <property type="match status" value="1"/>
</dbReference>
<keyword evidence="6" id="KW-0503">Monooxygenase</keyword>